<evidence type="ECO:0008006" key="4">
    <source>
        <dbReference type="Google" id="ProtNLM"/>
    </source>
</evidence>
<feature type="compositionally biased region" description="Basic and acidic residues" evidence="1">
    <location>
        <begin position="55"/>
        <end position="66"/>
    </location>
</feature>
<keyword evidence="3" id="KW-1185">Reference proteome</keyword>
<evidence type="ECO:0000256" key="1">
    <source>
        <dbReference type="SAM" id="MobiDB-lite"/>
    </source>
</evidence>
<dbReference type="AlphaFoldDB" id="A0ABD0VFV8"/>
<dbReference type="Proteomes" id="UP001552299">
    <property type="component" value="Unassembled WGS sequence"/>
</dbReference>
<comment type="caution">
    <text evidence="2">The sequence shown here is derived from an EMBL/GenBank/DDBJ whole genome shotgun (WGS) entry which is preliminary data.</text>
</comment>
<dbReference type="EMBL" id="JANQDX010000005">
    <property type="protein sequence ID" value="KAL0923979.1"/>
    <property type="molecule type" value="Genomic_DNA"/>
</dbReference>
<evidence type="ECO:0000313" key="3">
    <source>
        <dbReference type="Proteomes" id="UP001552299"/>
    </source>
</evidence>
<organism evidence="2 3">
    <name type="scientific">Dendrobium thyrsiflorum</name>
    <name type="common">Pinecone-like raceme dendrobium</name>
    <name type="synonym">Orchid</name>
    <dbReference type="NCBI Taxonomy" id="117978"/>
    <lineage>
        <taxon>Eukaryota</taxon>
        <taxon>Viridiplantae</taxon>
        <taxon>Streptophyta</taxon>
        <taxon>Embryophyta</taxon>
        <taxon>Tracheophyta</taxon>
        <taxon>Spermatophyta</taxon>
        <taxon>Magnoliopsida</taxon>
        <taxon>Liliopsida</taxon>
        <taxon>Asparagales</taxon>
        <taxon>Orchidaceae</taxon>
        <taxon>Epidendroideae</taxon>
        <taxon>Malaxideae</taxon>
        <taxon>Dendrobiinae</taxon>
        <taxon>Dendrobium</taxon>
    </lineage>
</organism>
<proteinExistence type="predicted"/>
<gene>
    <name evidence="2" type="ORF">M5K25_004773</name>
</gene>
<name>A0ABD0VFV8_DENTH</name>
<sequence length="113" mass="12853">MEANLLIRRFTNFRSALSLFLTLYAGGPSWRCPLAGFDLTHSRWKDSDAAEEEEKDRSLARREGRPCGKRRKTVREMTGPNRTKIPSSFGDLLIEAYSPDHLPFYSLEAADST</sequence>
<protein>
    <recommendedName>
        <fullName evidence="4">Secreted protein</fullName>
    </recommendedName>
</protein>
<reference evidence="2 3" key="1">
    <citation type="journal article" date="2024" name="Plant Biotechnol. J.">
        <title>Dendrobium thyrsiflorum genome and its molecular insights into genes involved in important horticultural traits.</title>
        <authorList>
            <person name="Chen B."/>
            <person name="Wang J.Y."/>
            <person name="Zheng P.J."/>
            <person name="Li K.L."/>
            <person name="Liang Y.M."/>
            <person name="Chen X.F."/>
            <person name="Zhang C."/>
            <person name="Zhao X."/>
            <person name="He X."/>
            <person name="Zhang G.Q."/>
            <person name="Liu Z.J."/>
            <person name="Xu Q."/>
        </authorList>
    </citation>
    <scope>NUCLEOTIDE SEQUENCE [LARGE SCALE GENOMIC DNA]</scope>
    <source>
        <strain evidence="2">GZMU011</strain>
    </source>
</reference>
<accession>A0ABD0VFV8</accession>
<feature type="region of interest" description="Disordered" evidence="1">
    <location>
        <begin position="46"/>
        <end position="84"/>
    </location>
</feature>
<evidence type="ECO:0000313" key="2">
    <source>
        <dbReference type="EMBL" id="KAL0923979.1"/>
    </source>
</evidence>